<evidence type="ECO:0000313" key="3">
    <source>
        <dbReference type="Proteomes" id="UP000189728"/>
    </source>
</evidence>
<dbReference type="PROSITE" id="PS51833">
    <property type="entry name" value="HDOD"/>
    <property type="match status" value="1"/>
</dbReference>
<dbReference type="Proteomes" id="UP000189728">
    <property type="component" value="Unassembled WGS sequence"/>
</dbReference>
<dbReference type="InterPro" id="IPR013976">
    <property type="entry name" value="HDOD"/>
</dbReference>
<organism evidence="2 3">
    <name type="scientific">Campylobacter pinnipediorum subsp. pinnipediorum</name>
    <dbReference type="NCBI Taxonomy" id="1660067"/>
    <lineage>
        <taxon>Bacteria</taxon>
        <taxon>Pseudomonadati</taxon>
        <taxon>Campylobacterota</taxon>
        <taxon>Epsilonproteobacteria</taxon>
        <taxon>Campylobacterales</taxon>
        <taxon>Campylobacteraceae</taxon>
        <taxon>Campylobacter</taxon>
    </lineage>
</organism>
<protein>
    <recommendedName>
        <fullName evidence="1">HDOD domain-containing protein</fullName>
    </recommendedName>
</protein>
<dbReference type="SUPFAM" id="SSF109604">
    <property type="entry name" value="HD-domain/PDEase-like"/>
    <property type="match status" value="1"/>
</dbReference>
<comment type="caution">
    <text evidence="2">The sequence shown here is derived from an EMBL/GenBank/DDBJ whole genome shotgun (WGS) entry which is preliminary data.</text>
</comment>
<name>A0AAX0L8M7_9BACT</name>
<dbReference type="RefSeq" id="WP_069637941.1">
    <property type="nucleotide sequence ID" value="NZ_CP012546.1"/>
</dbReference>
<dbReference type="PANTHER" id="PTHR33525:SF3">
    <property type="entry name" value="RIBONUCLEASE Y"/>
    <property type="match status" value="1"/>
</dbReference>
<dbReference type="AlphaFoldDB" id="A0AAX0L8M7"/>
<feature type="domain" description="HDOD" evidence="1">
    <location>
        <begin position="12"/>
        <end position="208"/>
    </location>
</feature>
<sequence length="267" mass="30071">MIDELKKRVKSLPSLPESFKKIESACNGDGGIDEVAKAIENDPMLVADILKIANSPLYGFSRQIKTVLQAVSLFGKHMTKALVTSLTIKNILKMDLSPYNISLQDFVDISNTQGAIAREWFKRLNPNLVDDIFLCALLQNTGKIILADQIIRMDKKIVFKDDIISSDNVSDVEMNYFETTSILLTADIFEHWEFAQNIVDIIRYSQDPKNSPEWIKQGSYALIIIRNLINCKESFSSKSITNAQNLAQECGFDTDLMLNAISNIKKI</sequence>
<evidence type="ECO:0000259" key="1">
    <source>
        <dbReference type="PROSITE" id="PS51833"/>
    </source>
</evidence>
<dbReference type="Gene3D" id="1.10.3210.10">
    <property type="entry name" value="Hypothetical protein af1432"/>
    <property type="match status" value="1"/>
</dbReference>
<proteinExistence type="predicted"/>
<dbReference type="PANTHER" id="PTHR33525">
    <property type="match status" value="1"/>
</dbReference>
<accession>A0AAX0L8M7</accession>
<evidence type="ECO:0000313" key="2">
    <source>
        <dbReference type="EMBL" id="OPA74864.1"/>
    </source>
</evidence>
<dbReference type="InterPro" id="IPR052340">
    <property type="entry name" value="RNase_Y/CdgJ"/>
</dbReference>
<reference evidence="2 3" key="1">
    <citation type="submission" date="2016-08" db="EMBL/GenBank/DDBJ databases">
        <title>Campylobacter species from sea mammals.</title>
        <authorList>
            <person name="Gilbert M.J."/>
            <person name="Byrne B.A."/>
            <person name="Zomer A.L."/>
            <person name="Wagenaar J.A."/>
        </authorList>
    </citation>
    <scope>NUCLEOTIDE SEQUENCE [LARGE SCALE GENOMIC DNA]</scope>
    <source>
        <strain evidence="2 3">1105248</strain>
    </source>
</reference>
<dbReference type="Pfam" id="PF08668">
    <property type="entry name" value="HDOD"/>
    <property type="match status" value="1"/>
</dbReference>
<dbReference type="EMBL" id="MCRK01000044">
    <property type="protein sequence ID" value="OPA74864.1"/>
    <property type="molecule type" value="Genomic_DNA"/>
</dbReference>
<gene>
    <name evidence="2" type="ORF">BFG04_06610</name>
</gene>